<evidence type="ECO:0000313" key="3">
    <source>
        <dbReference type="Proteomes" id="UP000593565"/>
    </source>
</evidence>
<sequence length="116" mass="12307">MAALRIIIKYAPPNMANALTALSSEPSEAAPSTVSLSVGIRGLSQLSAHIFGLPARISTASHRRLAVSDVPYLLAAVSPRSFSTNRSVSSPEEENKSTAPTLMNQTFQPMLKMGPK</sequence>
<evidence type="ECO:0000256" key="1">
    <source>
        <dbReference type="SAM" id="MobiDB-lite"/>
    </source>
</evidence>
<gene>
    <name evidence="2" type="ORF">AMELA_G00254850</name>
</gene>
<accession>A0A7J5ZTN4</accession>
<organism evidence="2 3">
    <name type="scientific">Ameiurus melas</name>
    <name type="common">Black bullhead</name>
    <name type="synonym">Silurus melas</name>
    <dbReference type="NCBI Taxonomy" id="219545"/>
    <lineage>
        <taxon>Eukaryota</taxon>
        <taxon>Metazoa</taxon>
        <taxon>Chordata</taxon>
        <taxon>Craniata</taxon>
        <taxon>Vertebrata</taxon>
        <taxon>Euteleostomi</taxon>
        <taxon>Actinopterygii</taxon>
        <taxon>Neopterygii</taxon>
        <taxon>Teleostei</taxon>
        <taxon>Ostariophysi</taxon>
        <taxon>Siluriformes</taxon>
        <taxon>Ictaluridae</taxon>
        <taxon>Ameiurus</taxon>
    </lineage>
</organism>
<feature type="region of interest" description="Disordered" evidence="1">
    <location>
        <begin position="80"/>
        <end position="116"/>
    </location>
</feature>
<dbReference type="AlphaFoldDB" id="A0A7J5ZTN4"/>
<comment type="caution">
    <text evidence="2">The sequence shown here is derived from an EMBL/GenBank/DDBJ whole genome shotgun (WGS) entry which is preliminary data.</text>
</comment>
<dbReference type="EMBL" id="JAAGNN010000024">
    <property type="protein sequence ID" value="KAF4073099.1"/>
    <property type="molecule type" value="Genomic_DNA"/>
</dbReference>
<name>A0A7J5ZTN4_AMEME</name>
<reference evidence="2 3" key="1">
    <citation type="submission" date="2020-02" db="EMBL/GenBank/DDBJ databases">
        <title>A chromosome-scale genome assembly of the black bullhead catfish (Ameiurus melas).</title>
        <authorList>
            <person name="Wen M."/>
            <person name="Zham M."/>
            <person name="Cabau C."/>
            <person name="Klopp C."/>
            <person name="Donnadieu C."/>
            <person name="Roques C."/>
            <person name="Bouchez O."/>
            <person name="Lampietro C."/>
            <person name="Jouanno E."/>
            <person name="Herpin A."/>
            <person name="Louis A."/>
            <person name="Berthelot C."/>
            <person name="Parey E."/>
            <person name="Roest-Crollius H."/>
            <person name="Braasch I."/>
            <person name="Postlethwait J."/>
            <person name="Robinson-Rechavi M."/>
            <person name="Echchiki A."/>
            <person name="Begum T."/>
            <person name="Montfort J."/>
            <person name="Schartl M."/>
            <person name="Bobe J."/>
            <person name="Guiguen Y."/>
        </authorList>
    </citation>
    <scope>NUCLEOTIDE SEQUENCE [LARGE SCALE GENOMIC DNA]</scope>
    <source>
        <strain evidence="2">M_S1</strain>
        <tissue evidence="2">Blood</tissue>
    </source>
</reference>
<proteinExistence type="predicted"/>
<protein>
    <submittedName>
        <fullName evidence="2">Uncharacterized protein</fullName>
    </submittedName>
</protein>
<feature type="compositionally biased region" description="Polar residues" evidence="1">
    <location>
        <begin position="97"/>
        <end position="108"/>
    </location>
</feature>
<dbReference type="Proteomes" id="UP000593565">
    <property type="component" value="Unassembled WGS sequence"/>
</dbReference>
<evidence type="ECO:0000313" key="2">
    <source>
        <dbReference type="EMBL" id="KAF4073099.1"/>
    </source>
</evidence>
<feature type="compositionally biased region" description="Polar residues" evidence="1">
    <location>
        <begin position="80"/>
        <end position="90"/>
    </location>
</feature>
<keyword evidence="3" id="KW-1185">Reference proteome</keyword>